<dbReference type="EMBL" id="HE573026">
    <property type="protein sequence ID" value="CCC52204.1"/>
    <property type="molecule type" value="Genomic_DNA"/>
</dbReference>
<protein>
    <submittedName>
        <fullName evidence="2">Uncharacterized protein</fullName>
    </submittedName>
</protein>
<feature type="compositionally biased region" description="Polar residues" evidence="1">
    <location>
        <begin position="83"/>
        <end position="95"/>
    </location>
</feature>
<feature type="compositionally biased region" description="Low complexity" evidence="1">
    <location>
        <begin position="42"/>
        <end position="53"/>
    </location>
</feature>
<dbReference type="SUPFAM" id="SSF54001">
    <property type="entry name" value="Cysteine proteinases"/>
    <property type="match status" value="3"/>
</dbReference>
<proteinExistence type="predicted"/>
<gene>
    <name evidence="2" type="ORF">TVY486_1012470</name>
</gene>
<evidence type="ECO:0000313" key="2">
    <source>
        <dbReference type="EMBL" id="CCC52204.1"/>
    </source>
</evidence>
<evidence type="ECO:0000256" key="1">
    <source>
        <dbReference type="SAM" id="MobiDB-lite"/>
    </source>
</evidence>
<accession>G0U442</accession>
<organism evidence="2">
    <name type="scientific">Trypanosoma vivax (strain Y486)</name>
    <dbReference type="NCBI Taxonomy" id="1055687"/>
    <lineage>
        <taxon>Eukaryota</taxon>
        <taxon>Discoba</taxon>
        <taxon>Euglenozoa</taxon>
        <taxon>Kinetoplastea</taxon>
        <taxon>Metakinetoplastina</taxon>
        <taxon>Trypanosomatida</taxon>
        <taxon>Trypanosomatidae</taxon>
        <taxon>Trypanosoma</taxon>
        <taxon>Duttonella</taxon>
    </lineage>
</organism>
<dbReference type="AlphaFoldDB" id="G0U442"/>
<dbReference type="Gene3D" id="3.90.70.30">
    <property type="entry name" value="Phytochelatin synthase, N-terminal domain"/>
    <property type="match status" value="1"/>
</dbReference>
<dbReference type="InterPro" id="IPR038765">
    <property type="entry name" value="Papain-like_cys_pep_sf"/>
</dbReference>
<dbReference type="InterPro" id="IPR038156">
    <property type="entry name" value="PCS_N_sf"/>
</dbReference>
<feature type="region of interest" description="Disordered" evidence="1">
    <location>
        <begin position="35"/>
        <end position="95"/>
    </location>
</feature>
<dbReference type="OMA" id="FMLSAHL"/>
<reference evidence="2" key="1">
    <citation type="journal article" date="2012" name="Proc. Natl. Acad. Sci. U.S.A.">
        <title>Antigenic diversity is generated by distinct evolutionary mechanisms in African trypanosome species.</title>
        <authorList>
            <person name="Jackson A.P."/>
            <person name="Berry A."/>
            <person name="Aslett M."/>
            <person name="Allison H.C."/>
            <person name="Burton P."/>
            <person name="Vavrova-Anderson J."/>
            <person name="Brown R."/>
            <person name="Browne H."/>
            <person name="Corton N."/>
            <person name="Hauser H."/>
            <person name="Gamble J."/>
            <person name="Gilderthorp R."/>
            <person name="Marcello L."/>
            <person name="McQuillan J."/>
            <person name="Otto T.D."/>
            <person name="Quail M.A."/>
            <person name="Sanders M.J."/>
            <person name="van Tonder A."/>
            <person name="Ginger M.L."/>
            <person name="Field M.C."/>
            <person name="Barry J.D."/>
            <person name="Hertz-Fowler C."/>
            <person name="Berriman M."/>
        </authorList>
    </citation>
    <scope>NUCLEOTIDE SEQUENCE</scope>
    <source>
        <strain evidence="2">Y486</strain>
    </source>
</reference>
<dbReference type="VEuPathDB" id="TriTrypDB:TvY486_1012470"/>
<sequence length="1008" mass="110380">MEALELKLDALQGKLERMHTDIKKLGTAHPVISGSAPVAQDPESSASIPPISIGRGARLNATRSTEKASCDSPSSVLPPIASPQHSQGSAGQTATGHKRVVLPAAKFTESADVPNNRRKCQAAKQKLQDFVKPMLLPPEATSVQELANAPCAWLLSIGLACSYVSGERITIEDILRQNRLAMHYVSFPSVTLAELFDVTNEFLANHAKMREIKAHCEVATFDTETMDEACDGVGMEEQVPIRTLSQFRKELSQSDENSICIVNFDPYLIEQHEIRMRINYTESSDIESIQDAIKPRWSAKNQGTFALIIDFRPALHTVALGVPILLEDGRIVIEEHVVPLQTLYNALCVKDAYCNRARGFVRVFIDQHHPEKVPSIFPLGMLDGSLSGGLLMTSLDTSIAPHILGLSLMHHLVACTLLEDDASKSGKSAKASSERRSLTGIPVTELCRVLNLDIATIVGSSSRASVGRAFSWYRVFLSKLHLLNTVAVGVVLVNRRGDAVDGPVNIQDDVFMSHLELAVKTRSVMLIGFNVNIALNVLVDNRSEPCHFAIVIGLDVEQGIVRLADVNVKKYRKTWHVPLTRLHSAVIGYGYIMVAKSQATIDQLNAKQYEDSILKDASYALPPTKRLLRFEYPKKNYAVTILAEAFATLGFNANVESVANLSGFHISFMLSRHLPLESAASVARNYSNHHLDDRASVYTTHMDKDAPHSNPQTLLNQIRSALTAPKDRCLIVNFDTAVIQANKEVWNGSDGGTFAIVLSYDDENSLVTLTDVNHEAFYRTWVCPLNVLFDAVSAVDSIALRARGTLLITNESQHDNYVGSYGYDMCHALVHHPFKPSVWPAFRCLALVASEMCHNGASGTAHCGGQYSSEDFLYTISSFSVPKAILVSKLDSKQMVDFANVAFERLRIPLETVVVDLAAAGTFFEACRDEVMDGKQATVTLLGYDTHPIHGIPGYSVGVVNRVRGGIEGGSVQVVDGNGCTLGSVWERSADELKKAVTAMVRIRCRAI</sequence>
<name>G0U442_TRYVY</name>